<evidence type="ECO:0000313" key="2">
    <source>
        <dbReference type="Proteomes" id="UP001464891"/>
    </source>
</evidence>
<organism evidence="1 2">
    <name type="scientific">Trichocoleus desertorum GB2-A4</name>
    <dbReference type="NCBI Taxonomy" id="2933944"/>
    <lineage>
        <taxon>Bacteria</taxon>
        <taxon>Bacillati</taxon>
        <taxon>Cyanobacteriota</taxon>
        <taxon>Cyanophyceae</taxon>
        <taxon>Leptolyngbyales</taxon>
        <taxon>Trichocoleusaceae</taxon>
        <taxon>Trichocoleus</taxon>
    </lineage>
</organism>
<name>A0ABV0J3Z6_9CYAN</name>
<evidence type="ECO:0000313" key="1">
    <source>
        <dbReference type="EMBL" id="MEP0816491.1"/>
    </source>
</evidence>
<dbReference type="RefSeq" id="WP_190433875.1">
    <property type="nucleotide sequence ID" value="NZ_JAMPKM010000002.1"/>
</dbReference>
<reference evidence="1 2" key="1">
    <citation type="submission" date="2022-04" db="EMBL/GenBank/DDBJ databases">
        <title>Positive selection, recombination, and allopatry shape intraspecific diversity of widespread and dominant cyanobacteria.</title>
        <authorList>
            <person name="Wei J."/>
            <person name="Shu W."/>
            <person name="Hu C."/>
        </authorList>
    </citation>
    <scope>NUCLEOTIDE SEQUENCE [LARGE SCALE GENOMIC DNA]</scope>
    <source>
        <strain evidence="1 2">GB2-A4</strain>
    </source>
</reference>
<keyword evidence="2" id="KW-1185">Reference proteome</keyword>
<protein>
    <submittedName>
        <fullName evidence="1">Uncharacterized protein</fullName>
    </submittedName>
</protein>
<dbReference type="EMBL" id="JAMPKM010000002">
    <property type="protein sequence ID" value="MEP0816491.1"/>
    <property type="molecule type" value="Genomic_DNA"/>
</dbReference>
<proteinExistence type="predicted"/>
<gene>
    <name evidence="1" type="ORF">NC998_05210</name>
</gene>
<accession>A0ABV0J3Z6</accession>
<sequence length="469" mass="52590">MHAFLRSKWLYPVKQRSLLVAWAMFLSLLPGVSAIATTHSATANPVPQATASARVEQRQKQVRLVQPENYDLNRYPVTDANERHWRTVLWATALREPQPAQVAQALEGILSLTRRPKLSQPQMRTVDMAMQVGTQMYLHFPARYGSLEAAFRQTIERSPDSQWVAMALSALAQGDSAPEELQSLSDRVRQRFPRWSQDVWLQTTLQDVAERVNPPAMPPLRDLLQWTIAPQQPHLYVLCPRDRGLLCRAVLKDQSGQFVQQSGQLWSVPLLSRSLHDLAWNFERGETPQGIYRIEGVVPQPDFDFFGAYGQFALVKLFVPFESGVRSFLPGQKGRFAGTLAAYQALLPPAWRNYFPIQQTYWAGKAGRSLFRIHGSGEATNFFSGKERYPASADWNPTIGCLSALETYDESGRLQQADMPKILDALTATGGKNFSGYMIVVEVPDTTQISSTAAIAAVVNESTSPKTRR</sequence>
<dbReference type="Proteomes" id="UP001464891">
    <property type="component" value="Unassembled WGS sequence"/>
</dbReference>
<comment type="caution">
    <text evidence="1">The sequence shown here is derived from an EMBL/GenBank/DDBJ whole genome shotgun (WGS) entry which is preliminary data.</text>
</comment>